<dbReference type="GO" id="GO:0005737">
    <property type="term" value="C:cytoplasm"/>
    <property type="evidence" value="ECO:0007669"/>
    <property type="project" value="InterPro"/>
</dbReference>
<dbReference type="GO" id="GO:0008033">
    <property type="term" value="P:tRNA processing"/>
    <property type="evidence" value="ECO:0007669"/>
    <property type="project" value="InterPro"/>
</dbReference>
<organism evidence="2">
    <name type="scientific">freshwater metagenome</name>
    <dbReference type="NCBI Taxonomy" id="449393"/>
    <lineage>
        <taxon>unclassified sequences</taxon>
        <taxon>metagenomes</taxon>
        <taxon>ecological metagenomes</taxon>
    </lineage>
</organism>
<dbReference type="InterPro" id="IPR015262">
    <property type="entry name" value="tRNA_Ile_lys_synt_subst-bd"/>
</dbReference>
<protein>
    <submittedName>
        <fullName evidence="2">Unannotated protein</fullName>
    </submittedName>
</protein>
<feature type="domain" description="tRNA(Ile)-lysidine synthase substrate-binding" evidence="1">
    <location>
        <begin position="41"/>
        <end position="98"/>
    </location>
</feature>
<sequence>MDAISQRDVAAILDRQADLFREDSMLLDDLAKKIDVTDAKLLAAAPIALARRAIRQWLTEIYPPDAATVERVLDVARGTTLACEIGSNREVRRSQQRLQIFTN</sequence>
<dbReference type="Gene3D" id="1.20.59.20">
    <property type="match status" value="1"/>
</dbReference>
<dbReference type="GO" id="GO:0005524">
    <property type="term" value="F:ATP binding"/>
    <property type="evidence" value="ECO:0007669"/>
    <property type="project" value="InterPro"/>
</dbReference>
<proteinExistence type="predicted"/>
<evidence type="ECO:0000259" key="1">
    <source>
        <dbReference type="Pfam" id="PF09179"/>
    </source>
</evidence>
<dbReference type="Pfam" id="PF09179">
    <property type="entry name" value="TilS"/>
    <property type="match status" value="1"/>
</dbReference>
<accession>A0A6J7U7C8</accession>
<gene>
    <name evidence="2" type="ORF">UFOPK4345_00278</name>
</gene>
<dbReference type="SUPFAM" id="SSF82829">
    <property type="entry name" value="MesJ substrate recognition domain-like"/>
    <property type="match status" value="1"/>
</dbReference>
<dbReference type="AlphaFoldDB" id="A0A6J7U7C8"/>
<name>A0A6J7U7C8_9ZZZZ</name>
<dbReference type="EMBL" id="CAFBQV010000025">
    <property type="protein sequence ID" value="CAB5060587.1"/>
    <property type="molecule type" value="Genomic_DNA"/>
</dbReference>
<evidence type="ECO:0000313" key="2">
    <source>
        <dbReference type="EMBL" id="CAB5060587.1"/>
    </source>
</evidence>
<reference evidence="2" key="1">
    <citation type="submission" date="2020-05" db="EMBL/GenBank/DDBJ databases">
        <authorList>
            <person name="Chiriac C."/>
            <person name="Salcher M."/>
            <person name="Ghai R."/>
            <person name="Kavagutti S V."/>
        </authorList>
    </citation>
    <scope>NUCLEOTIDE SEQUENCE</scope>
</reference>
<dbReference type="GO" id="GO:0016879">
    <property type="term" value="F:ligase activity, forming carbon-nitrogen bonds"/>
    <property type="evidence" value="ECO:0007669"/>
    <property type="project" value="InterPro"/>
</dbReference>